<proteinExistence type="predicted"/>
<reference evidence="1 2" key="1">
    <citation type="journal article" date="2018" name="PLoS ONE">
        <title>The draft genome of Kipferlia bialata reveals reductive genome evolution in fornicate parasites.</title>
        <authorList>
            <person name="Tanifuji G."/>
            <person name="Takabayashi S."/>
            <person name="Kume K."/>
            <person name="Takagi M."/>
            <person name="Nakayama T."/>
            <person name="Kamikawa R."/>
            <person name="Inagaki Y."/>
            <person name="Hashimoto T."/>
        </authorList>
    </citation>
    <scope>NUCLEOTIDE SEQUENCE [LARGE SCALE GENOMIC DNA]</scope>
    <source>
        <strain evidence="1">NY0173</strain>
    </source>
</reference>
<dbReference type="EMBL" id="BDIP01003123">
    <property type="protein sequence ID" value="GCA63330.1"/>
    <property type="molecule type" value="Genomic_DNA"/>
</dbReference>
<evidence type="ECO:0000313" key="2">
    <source>
        <dbReference type="Proteomes" id="UP000265618"/>
    </source>
</evidence>
<dbReference type="Proteomes" id="UP000265618">
    <property type="component" value="Unassembled WGS sequence"/>
</dbReference>
<evidence type="ECO:0000313" key="1">
    <source>
        <dbReference type="EMBL" id="GCA63330.1"/>
    </source>
</evidence>
<sequence>MSEEWTDATYAADIKETQMRTLRHKEYQEWASKERI</sequence>
<organism evidence="1 2">
    <name type="scientific">Kipferlia bialata</name>
    <dbReference type="NCBI Taxonomy" id="797122"/>
    <lineage>
        <taxon>Eukaryota</taxon>
        <taxon>Metamonada</taxon>
        <taxon>Carpediemonas-like organisms</taxon>
        <taxon>Kipferlia</taxon>
    </lineage>
</organism>
<keyword evidence="2" id="KW-1185">Reference proteome</keyword>
<gene>
    <name evidence="1" type="ORF">KIPB_009315</name>
</gene>
<accession>A0A391NRH1</accession>
<feature type="non-terminal residue" evidence="1">
    <location>
        <position position="36"/>
    </location>
</feature>
<protein>
    <submittedName>
        <fullName evidence="1">Uncharacterized protein</fullName>
    </submittedName>
</protein>
<dbReference type="AlphaFoldDB" id="A0A391NRH1"/>
<name>A0A391NRH1_9EUKA</name>
<comment type="caution">
    <text evidence="1">The sequence shown here is derived from an EMBL/GenBank/DDBJ whole genome shotgun (WGS) entry which is preliminary data.</text>
</comment>